<keyword evidence="2" id="KW-0813">Transport</keyword>
<dbReference type="GO" id="GO:0022857">
    <property type="term" value="F:transmembrane transporter activity"/>
    <property type="evidence" value="ECO:0007669"/>
    <property type="project" value="InterPro"/>
</dbReference>
<feature type="transmembrane region" description="Helical" evidence="11">
    <location>
        <begin position="43"/>
        <end position="61"/>
    </location>
</feature>
<reference evidence="12 13" key="1">
    <citation type="submission" date="2017-01" db="EMBL/GenBank/DDBJ databases">
        <title>Genome sequencing of Rhodoferax fermentans JCM 7819.</title>
        <authorList>
            <person name="Kim Y.J."/>
            <person name="Farh M.E.-A."/>
            <person name="Yang D.-C."/>
        </authorList>
    </citation>
    <scope>NUCLEOTIDE SEQUENCE [LARGE SCALE GENOMIC DNA]</scope>
    <source>
        <strain evidence="12 13">JCM 7819</strain>
    </source>
</reference>
<feature type="transmembrane region" description="Helical" evidence="11">
    <location>
        <begin position="356"/>
        <end position="373"/>
    </location>
</feature>
<evidence type="ECO:0000313" key="13">
    <source>
        <dbReference type="Proteomes" id="UP000190750"/>
    </source>
</evidence>
<dbReference type="RefSeq" id="WP_200224033.1">
    <property type="nucleotide sequence ID" value="NZ_MTJN01000002.1"/>
</dbReference>
<dbReference type="Proteomes" id="UP000190750">
    <property type="component" value="Unassembled WGS sequence"/>
</dbReference>
<sequence>MFKIIKQNQKHFSMYMVLLLIFTAFGFMTDFVNFTPRNITNLVIQNSYILVLAIGMVLVIITGKIDLSVGATVAFTGAMAAIVYNATNGSMLLSLAACMLAGAAIGAFQGYWVAYLKVPAFIVTLAGMLGFRGLTYVLTSIKPVGLMDDNFKKVASGFIEPSFMDGKVLALVVGVVFLLIMVVMDIQNRRTRSRLGFDVLPMSLFIVKNLFISVIIFWLFYKFSMDRGIPNVIVIIGLLVIAFTFMMNNTVFGRSIYAIGGNAKSAKLSGINAERVEFYVFVIMGVMAAISGLIFTAYMNQAMPQAGNMFELDAISSVFIGGASATGGVGTIIGSVIGGLVMGVINNGMSLMNMGAEYQLVVKALVLLLAVWYDLQNNKKSA</sequence>
<comment type="function">
    <text evidence="9">Part of the binding-protein-dependent transport system for D-xylose. Probably responsible for the translocation of the substrate across the membrane.</text>
</comment>
<dbReference type="Pfam" id="PF02653">
    <property type="entry name" value="BPD_transp_2"/>
    <property type="match status" value="1"/>
</dbReference>
<keyword evidence="5" id="KW-0762">Sugar transport</keyword>
<dbReference type="STRING" id="28066.RF819_06490"/>
<feature type="transmembrane region" description="Helical" evidence="11">
    <location>
        <begin position="168"/>
        <end position="187"/>
    </location>
</feature>
<accession>A0A1T1AQZ7</accession>
<feature type="transmembrane region" description="Helical" evidence="11">
    <location>
        <begin position="92"/>
        <end position="113"/>
    </location>
</feature>
<dbReference type="PANTHER" id="PTHR32196">
    <property type="entry name" value="ABC TRANSPORTER PERMEASE PROTEIN YPHD-RELATED-RELATED"/>
    <property type="match status" value="1"/>
</dbReference>
<dbReference type="AlphaFoldDB" id="A0A1T1AQZ7"/>
<comment type="subcellular location">
    <subcellularLocation>
        <location evidence="1">Cell membrane</location>
        <topology evidence="1">Multi-pass membrane protein</topology>
    </subcellularLocation>
</comment>
<evidence type="ECO:0000256" key="1">
    <source>
        <dbReference type="ARBA" id="ARBA00004651"/>
    </source>
</evidence>
<evidence type="ECO:0000256" key="11">
    <source>
        <dbReference type="SAM" id="Phobius"/>
    </source>
</evidence>
<evidence type="ECO:0000313" key="12">
    <source>
        <dbReference type="EMBL" id="OOV06423.1"/>
    </source>
</evidence>
<evidence type="ECO:0000256" key="6">
    <source>
        <dbReference type="ARBA" id="ARBA00022692"/>
    </source>
</evidence>
<dbReference type="NCBIfam" id="NF040906">
    <property type="entry name" value="GguB"/>
    <property type="match status" value="1"/>
</dbReference>
<comment type="caution">
    <text evidence="12">The sequence shown here is derived from an EMBL/GenBank/DDBJ whole genome shotgun (WGS) entry which is preliminary data.</text>
</comment>
<evidence type="ECO:0000256" key="5">
    <source>
        <dbReference type="ARBA" id="ARBA00022597"/>
    </source>
</evidence>
<dbReference type="GO" id="GO:0005886">
    <property type="term" value="C:plasma membrane"/>
    <property type="evidence" value="ECO:0007669"/>
    <property type="project" value="UniProtKB-SubCell"/>
</dbReference>
<keyword evidence="4" id="KW-0997">Cell inner membrane</keyword>
<evidence type="ECO:0000256" key="3">
    <source>
        <dbReference type="ARBA" id="ARBA00022475"/>
    </source>
</evidence>
<feature type="transmembrane region" description="Helical" evidence="11">
    <location>
        <begin position="120"/>
        <end position="141"/>
    </location>
</feature>
<keyword evidence="7 11" id="KW-1133">Transmembrane helix</keyword>
<feature type="transmembrane region" description="Helical" evidence="11">
    <location>
        <begin position="318"/>
        <end position="344"/>
    </location>
</feature>
<dbReference type="CDD" id="cd06579">
    <property type="entry name" value="TM_PBP1_transp_AraH_like"/>
    <property type="match status" value="1"/>
</dbReference>
<evidence type="ECO:0000256" key="7">
    <source>
        <dbReference type="ARBA" id="ARBA00022989"/>
    </source>
</evidence>
<feature type="transmembrane region" description="Helical" evidence="11">
    <location>
        <begin position="12"/>
        <end position="31"/>
    </location>
</feature>
<protein>
    <recommendedName>
        <fullName evidence="10">Xylose transport system permease protein XylH</fullName>
    </recommendedName>
</protein>
<evidence type="ECO:0000256" key="9">
    <source>
        <dbReference type="ARBA" id="ARBA00035611"/>
    </source>
</evidence>
<feature type="transmembrane region" description="Helical" evidence="11">
    <location>
        <begin position="199"/>
        <end position="221"/>
    </location>
</feature>
<dbReference type="EMBL" id="MTJN01000002">
    <property type="protein sequence ID" value="OOV06423.1"/>
    <property type="molecule type" value="Genomic_DNA"/>
</dbReference>
<keyword evidence="13" id="KW-1185">Reference proteome</keyword>
<proteinExistence type="predicted"/>
<keyword evidence="8 11" id="KW-0472">Membrane</keyword>
<evidence type="ECO:0000256" key="4">
    <source>
        <dbReference type="ARBA" id="ARBA00022519"/>
    </source>
</evidence>
<dbReference type="PANTHER" id="PTHR32196:SF32">
    <property type="entry name" value="XYLOSE TRANSPORT SYSTEM PERMEASE PROTEIN XYLH"/>
    <property type="match status" value="1"/>
</dbReference>
<evidence type="ECO:0000256" key="2">
    <source>
        <dbReference type="ARBA" id="ARBA00022448"/>
    </source>
</evidence>
<name>A0A1T1AQZ7_RHOFE</name>
<dbReference type="InterPro" id="IPR001851">
    <property type="entry name" value="ABC_transp_permease"/>
</dbReference>
<evidence type="ECO:0000256" key="8">
    <source>
        <dbReference type="ARBA" id="ARBA00023136"/>
    </source>
</evidence>
<feature type="transmembrane region" description="Helical" evidence="11">
    <location>
        <begin position="278"/>
        <end position="298"/>
    </location>
</feature>
<gene>
    <name evidence="12" type="ORF">RF819_06490</name>
</gene>
<keyword evidence="3" id="KW-1003">Cell membrane</keyword>
<keyword evidence="6 11" id="KW-0812">Transmembrane</keyword>
<evidence type="ECO:0000256" key="10">
    <source>
        <dbReference type="ARBA" id="ARBA00035686"/>
    </source>
</evidence>
<feature type="transmembrane region" description="Helical" evidence="11">
    <location>
        <begin position="233"/>
        <end position="257"/>
    </location>
</feature>
<organism evidence="12 13">
    <name type="scientific">Rhodoferax fermentans</name>
    <dbReference type="NCBI Taxonomy" id="28066"/>
    <lineage>
        <taxon>Bacteria</taxon>
        <taxon>Pseudomonadati</taxon>
        <taxon>Pseudomonadota</taxon>
        <taxon>Betaproteobacteria</taxon>
        <taxon>Burkholderiales</taxon>
        <taxon>Comamonadaceae</taxon>
        <taxon>Rhodoferax</taxon>
    </lineage>
</organism>